<evidence type="ECO:0000313" key="10">
    <source>
        <dbReference type="EMBL" id="OQX90713.1"/>
    </source>
</evidence>
<dbReference type="FunFam" id="3.40.50.970:FF:000039">
    <property type="entry name" value="Indolepyruvate oxidoreductase subunit IorA"/>
    <property type="match status" value="1"/>
</dbReference>
<comment type="caution">
    <text evidence="10">The sequence shown here is derived from an EMBL/GenBank/DDBJ whole genome shotgun (WGS) entry which is preliminary data.</text>
</comment>
<dbReference type="Gene3D" id="3.40.50.970">
    <property type="match status" value="1"/>
</dbReference>
<organism evidence="10 11">
    <name type="scientific">Candidatus Coatesbacteria bacterium 4484_99</name>
    <dbReference type="NCBI Taxonomy" id="1970774"/>
    <lineage>
        <taxon>Bacteria</taxon>
        <taxon>Candidatus Coatesiibacteriota</taxon>
    </lineage>
</organism>
<dbReference type="SUPFAM" id="SSF52518">
    <property type="entry name" value="Thiamin diphosphate-binding fold (THDP-binding)"/>
    <property type="match status" value="2"/>
</dbReference>
<proteinExistence type="predicted"/>
<dbReference type="GO" id="GO:0030976">
    <property type="term" value="F:thiamine pyrophosphate binding"/>
    <property type="evidence" value="ECO:0007669"/>
    <property type="project" value="InterPro"/>
</dbReference>
<dbReference type="AlphaFoldDB" id="A0A1W9S1N2"/>
<feature type="non-terminal residue" evidence="10">
    <location>
        <position position="439"/>
    </location>
</feature>
<protein>
    <submittedName>
        <fullName evidence="10">Indolepyruvate ferredoxin oxidoreductase subunit alpha</fullName>
    </submittedName>
</protein>
<dbReference type="CDD" id="cd07034">
    <property type="entry name" value="TPP_PYR_PFOR_IOR-alpha_like"/>
    <property type="match status" value="1"/>
</dbReference>
<dbReference type="InterPro" id="IPR011766">
    <property type="entry name" value="TPP_enzyme_TPP-bd"/>
</dbReference>
<keyword evidence="3" id="KW-0479">Metal-binding</keyword>
<dbReference type="InterPro" id="IPR009014">
    <property type="entry name" value="Transketo_C/PFOR_II"/>
</dbReference>
<keyword evidence="4" id="KW-0249">Electron transport</keyword>
<evidence type="ECO:0000259" key="9">
    <source>
        <dbReference type="Pfam" id="PF02775"/>
    </source>
</evidence>
<dbReference type="GO" id="GO:0016491">
    <property type="term" value="F:oxidoreductase activity"/>
    <property type="evidence" value="ECO:0007669"/>
    <property type="project" value="UniProtKB-KW"/>
</dbReference>
<keyword evidence="2" id="KW-0004">4Fe-4S</keyword>
<dbReference type="Pfam" id="PF02775">
    <property type="entry name" value="TPP_enzyme_C"/>
    <property type="match status" value="1"/>
</dbReference>
<evidence type="ECO:0000256" key="1">
    <source>
        <dbReference type="ARBA" id="ARBA00022448"/>
    </source>
</evidence>
<evidence type="ECO:0000256" key="6">
    <source>
        <dbReference type="ARBA" id="ARBA00023004"/>
    </source>
</evidence>
<dbReference type="PANTHER" id="PTHR43710:SF5">
    <property type="entry name" value="INDOLEPYRUVATE FERREDOXIN OXIDOREDUCTASE ALPHA SUBUNIT"/>
    <property type="match status" value="1"/>
</dbReference>
<gene>
    <name evidence="10" type="ORF">B6D57_02200</name>
</gene>
<evidence type="ECO:0000256" key="3">
    <source>
        <dbReference type="ARBA" id="ARBA00022723"/>
    </source>
</evidence>
<feature type="domain" description="Pyruvate flavodoxin/ferredoxin oxidoreductase pyrimidine binding" evidence="8">
    <location>
        <begin position="15"/>
        <end position="178"/>
    </location>
</feature>
<dbReference type="InterPro" id="IPR045025">
    <property type="entry name" value="HACL1-like"/>
</dbReference>
<dbReference type="Pfam" id="PF01855">
    <property type="entry name" value="POR_N"/>
    <property type="match status" value="1"/>
</dbReference>
<evidence type="ECO:0000256" key="2">
    <source>
        <dbReference type="ARBA" id="ARBA00022485"/>
    </source>
</evidence>
<evidence type="ECO:0000259" key="8">
    <source>
        <dbReference type="Pfam" id="PF01855"/>
    </source>
</evidence>
<dbReference type="EMBL" id="NATQ01000032">
    <property type="protein sequence ID" value="OQX90713.1"/>
    <property type="molecule type" value="Genomic_DNA"/>
</dbReference>
<sequence>MDKELLSGNEAIARGAYEAGVQVATAYPGTPSTEILEAIGKRYKGDIYCEWSVNEKVAVEVAMGASFAGARALSAMKHVGLNVAADPVFSLSYIGATGGIIIVTADDPYMHSSQNEQDNRNYGRHAYIPVLEPSDSQECKDYVVWGIKISEEFDTPVLLRLTTRISHSKSIVELGERVESPEPDYVKELSRRVILPAFARKLRLKVIKRLKKLAEFAEIFPENRVEMNDTKIGIITSGISYNYVKEVAPQASVLKLGMVYPLPPYMIKKFAESVDDLYVVEELDPFIETEVNRLGIFPKGKSYVPLYYELNPERVECALKGEPDPVPEMPEDAPLRPPVLCPGCPHANVFYHLHRMKMIVTGDIGCYTLGALPPLNAMDTCVCMGASVTNAIGIEKALGRENAKKIVAVIGDSTFIHSGITGLIDAVYNKGHSNIIILD</sequence>
<dbReference type="GO" id="GO:0051539">
    <property type="term" value="F:4 iron, 4 sulfur cluster binding"/>
    <property type="evidence" value="ECO:0007669"/>
    <property type="project" value="UniProtKB-KW"/>
</dbReference>
<dbReference type="InterPro" id="IPR002880">
    <property type="entry name" value="Pyrv_Fd/Flavodoxin_OxRdtase_N"/>
</dbReference>
<keyword evidence="5" id="KW-0560">Oxidoreductase</keyword>
<evidence type="ECO:0000256" key="4">
    <source>
        <dbReference type="ARBA" id="ARBA00022982"/>
    </source>
</evidence>
<dbReference type="GO" id="GO:0046872">
    <property type="term" value="F:metal ion binding"/>
    <property type="evidence" value="ECO:0007669"/>
    <property type="project" value="UniProtKB-KW"/>
</dbReference>
<dbReference type="CDD" id="cd02008">
    <property type="entry name" value="TPP_IOR_alpha"/>
    <property type="match status" value="1"/>
</dbReference>
<reference evidence="11" key="1">
    <citation type="submission" date="2017-03" db="EMBL/GenBank/DDBJ databases">
        <title>Novel pathways for hydrocarbon cycling and metabolic interdependencies in hydrothermal sediment communities.</title>
        <authorList>
            <person name="Dombrowski N."/>
            <person name="Seitz K."/>
            <person name="Teske A."/>
            <person name="Baker B."/>
        </authorList>
    </citation>
    <scope>NUCLEOTIDE SEQUENCE [LARGE SCALE GENOMIC DNA]</scope>
</reference>
<dbReference type="InterPro" id="IPR029061">
    <property type="entry name" value="THDP-binding"/>
</dbReference>
<accession>A0A1W9S1N2</accession>
<keyword evidence="10" id="KW-0670">Pyruvate</keyword>
<name>A0A1W9S1N2_9BACT</name>
<evidence type="ECO:0000313" key="11">
    <source>
        <dbReference type="Proteomes" id="UP000192611"/>
    </source>
</evidence>
<keyword evidence="1" id="KW-0813">Transport</keyword>
<evidence type="ECO:0000256" key="5">
    <source>
        <dbReference type="ARBA" id="ARBA00023002"/>
    </source>
</evidence>
<evidence type="ECO:0000256" key="7">
    <source>
        <dbReference type="ARBA" id="ARBA00023014"/>
    </source>
</evidence>
<keyword evidence="6" id="KW-0408">Iron</keyword>
<dbReference type="Proteomes" id="UP000192611">
    <property type="component" value="Unassembled WGS sequence"/>
</dbReference>
<feature type="domain" description="Thiamine pyrophosphate enzyme TPP-binding" evidence="9">
    <location>
        <begin position="363"/>
        <end position="439"/>
    </location>
</feature>
<dbReference type="SUPFAM" id="SSF52922">
    <property type="entry name" value="TK C-terminal domain-like"/>
    <property type="match status" value="1"/>
</dbReference>
<dbReference type="PANTHER" id="PTHR43710">
    <property type="entry name" value="2-HYDROXYACYL-COA LYASE"/>
    <property type="match status" value="1"/>
</dbReference>
<keyword evidence="7" id="KW-0411">Iron-sulfur</keyword>